<dbReference type="eggNOG" id="KOG1043">
    <property type="taxonomic scope" value="Eukaryota"/>
</dbReference>
<dbReference type="PANTHER" id="PTHR21694:SF18">
    <property type="entry name" value="COILED-COIL DOMAIN-CONTAINING PROTEIN 63"/>
    <property type="match status" value="1"/>
</dbReference>
<evidence type="ECO:0000313" key="6">
    <source>
        <dbReference type="EMBL" id="EED92407.1"/>
    </source>
</evidence>
<gene>
    <name evidence="6" type="ORF">THAPSDRAFT_5325</name>
</gene>
<dbReference type="GeneID" id="7446457"/>
<feature type="region of interest" description="Disordered" evidence="3">
    <location>
        <begin position="332"/>
        <end position="358"/>
    </location>
</feature>
<proteinExistence type="predicted"/>
<feature type="compositionally biased region" description="Acidic residues" evidence="3">
    <location>
        <begin position="1135"/>
        <end position="1151"/>
    </location>
</feature>
<feature type="region of interest" description="Disordered" evidence="3">
    <location>
        <begin position="79"/>
        <end position="110"/>
    </location>
</feature>
<evidence type="ECO:0000313" key="7">
    <source>
        <dbReference type="Proteomes" id="UP000001449"/>
    </source>
</evidence>
<dbReference type="PaxDb" id="35128-Thaps5325"/>
<dbReference type="PROSITE" id="PS51257">
    <property type="entry name" value="PROKAR_LIPOPROTEIN"/>
    <property type="match status" value="1"/>
</dbReference>
<dbReference type="HOGENOM" id="CLU_275280_0_0_1"/>
<accession>B8C2L4</accession>
<dbReference type="RefSeq" id="XP_002290655.1">
    <property type="nucleotide sequence ID" value="XM_002290619.1"/>
</dbReference>
<feature type="compositionally biased region" description="Low complexity" evidence="3">
    <location>
        <begin position="284"/>
        <end position="293"/>
    </location>
</feature>
<dbReference type="InParanoid" id="B8C2L4"/>
<sequence>MYRRGFTRSSVAAAISILASCSNLDTSALCFAAAFIMPDTRPTRHINTPSSQILWRSEVSPTSSMVRRPSARFMATIPEEATSPPIAASTPDESSVPAPDSSSTVVVSAHESHPKLRQLKDRMWVRETLEDLTAAEFASSLSIENAESSGGASKAIRKRAVDFDNVLNKLDARIEEMCVLTSEEISKEMNQTCHVLDRRVVGEEGKMTIENTCFSLAENIGMGSVVYTTEQREALLKRLMATREKLFNFMEGSANDDAEDLGVDGIDDIRSQLQPSGNSGGKGNNTEATATNTATTFDPSLYVREDGTIDWDGALQDREALKKFGSAVWSRINGQDPETSGDASEEEGGALTAGDDFHSPSKAVTAKIVETDAIREKKKNLSSLTQQLREMEVEHTQLLNSAISAGQVVANVNLATVNSSLRMKIRVSSEELEKMKGEVTFQTLNYELERIFTYLEGELGNTATKGYIPLQDRLNVAEFGLLESQIESFTRQMELGESLDSDVLAVVAEQLVDFKRRLGIDYYVTGLTFDPEAIQIWLKDILAKTKKGLVFYVKGTRLFVDDIVFCLNLIGRALQGYTLKPREVRTLRRTFKDTITFIPVVIILIIPLSPIGHVLVFGAIQRVFPDFFPSCFTERRQNLLELYESTEYSAVTINETWQVRGDLFTRQLVQEKRRMAKRRVKLQEVNMNIASLRDSNKEMAMCLLNKYTTAPNAAYHRVDGVNPTRLAEINQTKIVRNLESRLGKALIRKNQIENENAVIKEKIDTLRRKVSNDIKNRESMEKEFLQIKDEMDVIMKRAAVAAEERERLIDQRNLILLESNERQAAFEREYHELSVYIARQAKSLEESIANAANNVATKLSSADGGGHSSNPNETTALASVEDIKQLQDRIAILDKAFIDTQSSLQDNEFEIQAFGEKFKELQDVSGLSSTDDIINTFVKNEEERFSIFNYIQTVNQDCDKTIEQASKLRFDIDQYGHEQMEKENARSAKVNVYTKNLQKVKEEREKMHDAVIECRRTVETIAGRVTALYFKLKCHELDQGEQSSRNTLPPKLRSDRKLTMFSGEEVSEQNILNLMELIETRSIQIVNAYLKSLTSSKRLTRRPSLILSPQMFERAIANSSHHFDADSTNTFGFNEDSEEDDESTSDDDDDDGRPIRGHQAT</sequence>
<dbReference type="Proteomes" id="UP000001449">
    <property type="component" value="Chromosome 5"/>
</dbReference>
<evidence type="ECO:0000259" key="5">
    <source>
        <dbReference type="Pfam" id="PF21773"/>
    </source>
</evidence>
<reference evidence="6 7" key="2">
    <citation type="journal article" date="2008" name="Nature">
        <title>The Phaeodactylum genome reveals the evolutionary history of diatom genomes.</title>
        <authorList>
            <person name="Bowler C."/>
            <person name="Allen A.E."/>
            <person name="Badger J.H."/>
            <person name="Grimwood J."/>
            <person name="Jabbari K."/>
            <person name="Kuo A."/>
            <person name="Maheswari U."/>
            <person name="Martens C."/>
            <person name="Maumus F."/>
            <person name="Otillar R.P."/>
            <person name="Rayko E."/>
            <person name="Salamov A."/>
            <person name="Vandepoele K."/>
            <person name="Beszteri B."/>
            <person name="Gruber A."/>
            <person name="Heijde M."/>
            <person name="Katinka M."/>
            <person name="Mock T."/>
            <person name="Valentin K."/>
            <person name="Verret F."/>
            <person name="Berges J.A."/>
            <person name="Brownlee C."/>
            <person name="Cadoret J.P."/>
            <person name="Chiovitti A."/>
            <person name="Choi C.J."/>
            <person name="Coesel S."/>
            <person name="De Martino A."/>
            <person name="Detter J.C."/>
            <person name="Durkin C."/>
            <person name="Falciatore A."/>
            <person name="Fournet J."/>
            <person name="Haruta M."/>
            <person name="Huysman M.J."/>
            <person name="Jenkins B.D."/>
            <person name="Jiroutova K."/>
            <person name="Jorgensen R.E."/>
            <person name="Joubert Y."/>
            <person name="Kaplan A."/>
            <person name="Kroger N."/>
            <person name="Kroth P.G."/>
            <person name="La Roche J."/>
            <person name="Lindquist E."/>
            <person name="Lommer M."/>
            <person name="Martin-Jezequel V."/>
            <person name="Lopez P.J."/>
            <person name="Lucas S."/>
            <person name="Mangogna M."/>
            <person name="McGinnis K."/>
            <person name="Medlin L.K."/>
            <person name="Montsant A."/>
            <person name="Oudot-Le Secq M.P."/>
            <person name="Napoli C."/>
            <person name="Obornik M."/>
            <person name="Parker M.S."/>
            <person name="Petit J.L."/>
            <person name="Porcel B.M."/>
            <person name="Poulsen N."/>
            <person name="Robison M."/>
            <person name="Rychlewski L."/>
            <person name="Rynearson T.A."/>
            <person name="Schmutz J."/>
            <person name="Shapiro H."/>
            <person name="Siaut M."/>
            <person name="Stanley M."/>
            <person name="Sussman M.R."/>
            <person name="Taylor A.R."/>
            <person name="Vardi A."/>
            <person name="von Dassow P."/>
            <person name="Vyverman W."/>
            <person name="Willis A."/>
            <person name="Wyrwicz L.S."/>
            <person name="Rokhsar D.S."/>
            <person name="Weissenbach J."/>
            <person name="Armbrust E.V."/>
            <person name="Green B.R."/>
            <person name="Van de Peer Y."/>
            <person name="Grigoriev I.V."/>
        </authorList>
    </citation>
    <scope>NUCLEOTIDE SEQUENCE [LARGE SCALE GENOMIC DNA]</scope>
    <source>
        <strain evidence="6 7">CCMP1335</strain>
    </source>
</reference>
<feature type="transmembrane region" description="Helical" evidence="4">
    <location>
        <begin position="595"/>
        <end position="620"/>
    </location>
</feature>
<feature type="region of interest" description="Disordered" evidence="3">
    <location>
        <begin position="1123"/>
        <end position="1161"/>
    </location>
</feature>
<dbReference type="InterPro" id="IPR051876">
    <property type="entry name" value="ODA-DC/CCD"/>
</dbReference>
<keyword evidence="1 2" id="KW-0175">Coiled coil</keyword>
<keyword evidence="4" id="KW-0472">Membrane</keyword>
<evidence type="ECO:0000256" key="4">
    <source>
        <dbReference type="SAM" id="Phobius"/>
    </source>
</evidence>
<dbReference type="Pfam" id="PF21773">
    <property type="entry name" value="ODAD1_CC"/>
    <property type="match status" value="1"/>
</dbReference>
<feature type="compositionally biased region" description="Polar residues" evidence="3">
    <location>
        <begin position="332"/>
        <end position="342"/>
    </location>
</feature>
<protein>
    <recommendedName>
        <fullName evidence="5">ODAD1 central coiled coil region domain-containing protein</fullName>
    </recommendedName>
</protein>
<dbReference type="KEGG" id="tps:THAPSDRAFT_5325"/>
<keyword evidence="4" id="KW-1133">Transmembrane helix</keyword>
<organism evidence="6 7">
    <name type="scientific">Thalassiosira pseudonana</name>
    <name type="common">Marine diatom</name>
    <name type="synonym">Cyclotella nana</name>
    <dbReference type="NCBI Taxonomy" id="35128"/>
    <lineage>
        <taxon>Eukaryota</taxon>
        <taxon>Sar</taxon>
        <taxon>Stramenopiles</taxon>
        <taxon>Ochrophyta</taxon>
        <taxon>Bacillariophyta</taxon>
        <taxon>Coscinodiscophyceae</taxon>
        <taxon>Thalassiosirophycidae</taxon>
        <taxon>Thalassiosirales</taxon>
        <taxon>Thalassiosiraceae</taxon>
        <taxon>Thalassiosira</taxon>
    </lineage>
</organism>
<keyword evidence="4" id="KW-0812">Transmembrane</keyword>
<reference evidence="6 7" key="1">
    <citation type="journal article" date="2004" name="Science">
        <title>The genome of the diatom Thalassiosira pseudonana: ecology, evolution, and metabolism.</title>
        <authorList>
            <person name="Armbrust E.V."/>
            <person name="Berges J.A."/>
            <person name="Bowler C."/>
            <person name="Green B.R."/>
            <person name="Martinez D."/>
            <person name="Putnam N.H."/>
            <person name="Zhou S."/>
            <person name="Allen A.E."/>
            <person name="Apt K.E."/>
            <person name="Bechner M."/>
            <person name="Brzezinski M.A."/>
            <person name="Chaal B.K."/>
            <person name="Chiovitti A."/>
            <person name="Davis A.K."/>
            <person name="Demarest M.S."/>
            <person name="Detter J.C."/>
            <person name="Glavina T."/>
            <person name="Goodstein D."/>
            <person name="Hadi M.Z."/>
            <person name="Hellsten U."/>
            <person name="Hildebrand M."/>
            <person name="Jenkins B.D."/>
            <person name="Jurka J."/>
            <person name="Kapitonov V.V."/>
            <person name="Kroger N."/>
            <person name="Lau W.W."/>
            <person name="Lane T.W."/>
            <person name="Larimer F.W."/>
            <person name="Lippmeier J.C."/>
            <person name="Lucas S."/>
            <person name="Medina M."/>
            <person name="Montsant A."/>
            <person name="Obornik M."/>
            <person name="Parker M.S."/>
            <person name="Palenik B."/>
            <person name="Pazour G.J."/>
            <person name="Richardson P.M."/>
            <person name="Rynearson T.A."/>
            <person name="Saito M.A."/>
            <person name="Schwartz D.C."/>
            <person name="Thamatrakoln K."/>
            <person name="Valentin K."/>
            <person name="Vardi A."/>
            <person name="Wilkerson F.P."/>
            <person name="Rokhsar D.S."/>
        </authorList>
    </citation>
    <scope>NUCLEOTIDE SEQUENCE [LARGE SCALE GENOMIC DNA]</scope>
    <source>
        <strain evidence="6 7">CCMP1335</strain>
    </source>
</reference>
<evidence type="ECO:0000256" key="3">
    <source>
        <dbReference type="SAM" id="MobiDB-lite"/>
    </source>
</evidence>
<keyword evidence="7" id="KW-1185">Reference proteome</keyword>
<dbReference type="InterPro" id="IPR049258">
    <property type="entry name" value="ODAD1_CC"/>
</dbReference>
<feature type="domain" description="ODAD1 central coiled coil region" evidence="5">
    <location>
        <begin position="905"/>
        <end position="1036"/>
    </location>
</feature>
<name>B8C2L4_THAPS</name>
<dbReference type="STRING" id="35128.B8C2L4"/>
<dbReference type="EMBL" id="CM000642">
    <property type="protein sequence ID" value="EED92407.1"/>
    <property type="molecule type" value="Genomic_DNA"/>
</dbReference>
<feature type="region of interest" description="Disordered" evidence="3">
    <location>
        <begin position="268"/>
        <end position="293"/>
    </location>
</feature>
<evidence type="ECO:0000256" key="2">
    <source>
        <dbReference type="SAM" id="Coils"/>
    </source>
</evidence>
<dbReference type="AlphaFoldDB" id="B8C2L4"/>
<feature type="coiled-coil region" evidence="2">
    <location>
        <begin position="735"/>
        <end position="783"/>
    </location>
</feature>
<feature type="coiled-coil region" evidence="2">
    <location>
        <begin position="374"/>
        <end position="401"/>
    </location>
</feature>
<evidence type="ECO:0000256" key="1">
    <source>
        <dbReference type="ARBA" id="ARBA00023054"/>
    </source>
</evidence>
<dbReference type="PANTHER" id="PTHR21694">
    <property type="entry name" value="COILED-COIL DOMAIN-CONTAINING PROTEIN 63"/>
    <property type="match status" value="1"/>
</dbReference>